<dbReference type="GO" id="GO:0003779">
    <property type="term" value="F:actin binding"/>
    <property type="evidence" value="ECO:0007669"/>
    <property type="project" value="UniProtKB-KW"/>
</dbReference>
<name>A0AAV1ZES5_9ARAC</name>
<comment type="caution">
    <text evidence="10">The sequence shown here is derived from an EMBL/GenBank/DDBJ whole genome shotgun (WGS) entry which is preliminary data.</text>
</comment>
<feature type="region of interest" description="Disordered" evidence="7">
    <location>
        <begin position="450"/>
        <end position="473"/>
    </location>
</feature>
<keyword evidence="11" id="KW-1185">Reference proteome</keyword>
<dbReference type="Proteomes" id="UP001497382">
    <property type="component" value="Unassembled WGS sequence"/>
</dbReference>
<evidence type="ECO:0008006" key="12">
    <source>
        <dbReference type="Google" id="ProtNLM"/>
    </source>
</evidence>
<feature type="coiled-coil region" evidence="6">
    <location>
        <begin position="148"/>
        <end position="175"/>
    </location>
</feature>
<evidence type="ECO:0000313" key="11">
    <source>
        <dbReference type="Proteomes" id="UP001497382"/>
    </source>
</evidence>
<sequence length="728" mass="82999">MSSPMEDLSDWVAVKANIFTKEEETDHLRFICAWNDEESKVAITLHEGSRKASDQNYKNRVCLLSMSEIYHMHKQFCLINTSLARDFPKEIKPNYTPSKKKYEYISTCIEHYLSCAVQKVGKKLVVASMFNEEDPLSCYEENWNEFKIKSLEDLVDKAYKELEEVLQLRERAESLLQLTTIYALEDQVFKNISDYLGELYNFHLHPFLELREMSHCRVKQAKDKLGEEIGPNIRQQAQKDFEDWNEQSLIATEAIQQLYLEFYRKTYNLMLGGRDRMLEDKKRFGKAAFGLHGMPRLLKLEVQVCQEDLKLHNAIKAIKEYQRDKIKSQLTFLSYDYGAVQEVERIEEEISNAQLNVFDAHLDVIEAEERLYKSQVALLNKEHKDILETGIFFDAAETPEDMPEELNDIPEQNPKIAKLKQKLCKIYQKRAAIRNKRKNLKADIQKKRAKKAAEMEKNEKAATYTRKRKETKTKELPVDKLAEERRKTLQRLKEYKKKALLIESKIPDVDEESVMTGSTSSLGSNPETQPVTIPKRKTSRPINIKKATVDGKPNTSKTSVVPPPPPPPPLPPGPESLPSIPPPPPPPPPPPSIPPPPPPPPPPPSLLPPPPNPTGQNLPNKSLAEAAASKSAVPPSQMEISQTSISDQLKLLKKPVIEVKKKVVGNPFSLNEILATRSKLKAVSPDTEPRGKIESPMDLSSILKETMKNIRNMTEYSDQESESDSDFE</sequence>
<dbReference type="Pfam" id="PF15871">
    <property type="entry name" value="JMY"/>
    <property type="match status" value="1"/>
</dbReference>
<feature type="region of interest" description="Disordered" evidence="7">
    <location>
        <begin position="511"/>
        <end position="646"/>
    </location>
</feature>
<feature type="compositionally biased region" description="Low complexity" evidence="7">
    <location>
        <begin position="621"/>
        <end position="632"/>
    </location>
</feature>
<protein>
    <recommendedName>
        <fullName evidence="12">WH2 domain-containing protein</fullName>
    </recommendedName>
</protein>
<feature type="region of interest" description="Disordered" evidence="7">
    <location>
        <begin position="680"/>
        <end position="700"/>
    </location>
</feature>
<gene>
    <name evidence="10" type="ORF">LARSCL_LOCUS4806</name>
</gene>
<keyword evidence="4 6" id="KW-0175">Coiled coil</keyword>
<dbReference type="GO" id="GO:0034314">
    <property type="term" value="P:Arp2/3 complex-mediated actin nucleation"/>
    <property type="evidence" value="ECO:0007669"/>
    <property type="project" value="TreeGrafter"/>
</dbReference>
<accession>A0AAV1ZES5</accession>
<dbReference type="EMBL" id="CAXIEN010000042">
    <property type="protein sequence ID" value="CAL1269546.1"/>
    <property type="molecule type" value="Genomic_DNA"/>
</dbReference>
<dbReference type="GO" id="GO:0012505">
    <property type="term" value="C:endomembrane system"/>
    <property type="evidence" value="ECO:0007669"/>
    <property type="project" value="UniProtKB-SubCell"/>
</dbReference>
<evidence type="ECO:0000256" key="4">
    <source>
        <dbReference type="ARBA" id="ARBA00023054"/>
    </source>
</evidence>
<dbReference type="InterPro" id="IPR031808">
    <property type="entry name" value="JMY/WHAMM_N"/>
</dbReference>
<dbReference type="GO" id="GO:0071933">
    <property type="term" value="F:Arp2/3 complex binding"/>
    <property type="evidence" value="ECO:0007669"/>
    <property type="project" value="TreeGrafter"/>
</dbReference>
<dbReference type="InterPro" id="IPR031738">
    <property type="entry name" value="JMY/WHAMM"/>
</dbReference>
<feature type="compositionally biased region" description="Polar residues" evidence="7">
    <location>
        <begin position="515"/>
        <end position="531"/>
    </location>
</feature>
<feature type="domain" description="JMY/WHAMM middle" evidence="8">
    <location>
        <begin position="141"/>
        <end position="402"/>
    </location>
</feature>
<proteinExistence type="predicted"/>
<dbReference type="AlphaFoldDB" id="A0AAV1ZES5"/>
<feature type="compositionally biased region" description="Basic and acidic residues" evidence="7">
    <location>
        <begin position="450"/>
        <end position="460"/>
    </location>
</feature>
<dbReference type="PANTHER" id="PTHR23330:SF10">
    <property type="entry name" value="WH2 DOMAIN-CONTAINING PROTEIN"/>
    <property type="match status" value="1"/>
</dbReference>
<evidence type="ECO:0000256" key="5">
    <source>
        <dbReference type="ARBA" id="ARBA00023203"/>
    </source>
</evidence>
<evidence type="ECO:0000256" key="2">
    <source>
        <dbReference type="ARBA" id="ARBA00004496"/>
    </source>
</evidence>
<evidence type="ECO:0000256" key="3">
    <source>
        <dbReference type="ARBA" id="ARBA00022490"/>
    </source>
</evidence>
<feature type="domain" description="JMY/WHAMM N-terminal" evidence="9">
    <location>
        <begin position="5"/>
        <end position="134"/>
    </location>
</feature>
<evidence type="ECO:0000256" key="6">
    <source>
        <dbReference type="SAM" id="Coils"/>
    </source>
</evidence>
<feature type="compositionally biased region" description="Pro residues" evidence="7">
    <location>
        <begin position="561"/>
        <end position="613"/>
    </location>
</feature>
<comment type="subcellular location">
    <subcellularLocation>
        <location evidence="2">Cytoplasm</location>
    </subcellularLocation>
    <subcellularLocation>
        <location evidence="1">Endomembrane system</location>
    </subcellularLocation>
</comment>
<evidence type="ECO:0000313" key="10">
    <source>
        <dbReference type="EMBL" id="CAL1269546.1"/>
    </source>
</evidence>
<evidence type="ECO:0000256" key="7">
    <source>
        <dbReference type="SAM" id="MobiDB-lite"/>
    </source>
</evidence>
<organism evidence="10 11">
    <name type="scientific">Larinioides sclopetarius</name>
    <dbReference type="NCBI Taxonomy" id="280406"/>
    <lineage>
        <taxon>Eukaryota</taxon>
        <taxon>Metazoa</taxon>
        <taxon>Ecdysozoa</taxon>
        <taxon>Arthropoda</taxon>
        <taxon>Chelicerata</taxon>
        <taxon>Arachnida</taxon>
        <taxon>Araneae</taxon>
        <taxon>Araneomorphae</taxon>
        <taxon>Entelegynae</taxon>
        <taxon>Araneoidea</taxon>
        <taxon>Araneidae</taxon>
        <taxon>Larinioides</taxon>
    </lineage>
</organism>
<dbReference type="GO" id="GO:0005737">
    <property type="term" value="C:cytoplasm"/>
    <property type="evidence" value="ECO:0007669"/>
    <property type="project" value="UniProtKB-SubCell"/>
</dbReference>
<keyword evidence="3" id="KW-0963">Cytoplasm</keyword>
<keyword evidence="5" id="KW-0009">Actin-binding</keyword>
<evidence type="ECO:0000259" key="8">
    <source>
        <dbReference type="Pfam" id="PF15871"/>
    </source>
</evidence>
<evidence type="ECO:0000259" key="9">
    <source>
        <dbReference type="Pfam" id="PF15920"/>
    </source>
</evidence>
<dbReference type="Pfam" id="PF15920">
    <property type="entry name" value="WHAMM-JMY_N"/>
    <property type="match status" value="1"/>
</dbReference>
<dbReference type="PANTHER" id="PTHR23330">
    <property type="entry name" value="P300 TRANSCRIPTIONAL COFACTOR JMY-RELATED"/>
    <property type="match status" value="1"/>
</dbReference>
<reference evidence="10 11" key="1">
    <citation type="submission" date="2024-04" db="EMBL/GenBank/DDBJ databases">
        <authorList>
            <person name="Rising A."/>
            <person name="Reimegard J."/>
            <person name="Sonavane S."/>
            <person name="Akerstrom W."/>
            <person name="Nylinder S."/>
            <person name="Hedman E."/>
            <person name="Kallberg Y."/>
        </authorList>
    </citation>
    <scope>NUCLEOTIDE SEQUENCE [LARGE SCALE GENOMIC DNA]</scope>
</reference>
<evidence type="ECO:0000256" key="1">
    <source>
        <dbReference type="ARBA" id="ARBA00004308"/>
    </source>
</evidence>